<evidence type="ECO:0000313" key="2">
    <source>
        <dbReference type="Proteomes" id="UP000054270"/>
    </source>
</evidence>
<organism evidence="1 2">
    <name type="scientific">Hypholoma sublateritium (strain FD-334 SS-4)</name>
    <dbReference type="NCBI Taxonomy" id="945553"/>
    <lineage>
        <taxon>Eukaryota</taxon>
        <taxon>Fungi</taxon>
        <taxon>Dikarya</taxon>
        <taxon>Basidiomycota</taxon>
        <taxon>Agaricomycotina</taxon>
        <taxon>Agaricomycetes</taxon>
        <taxon>Agaricomycetidae</taxon>
        <taxon>Agaricales</taxon>
        <taxon>Agaricineae</taxon>
        <taxon>Strophariaceae</taxon>
        <taxon>Hypholoma</taxon>
    </lineage>
</organism>
<dbReference type="AlphaFoldDB" id="A0A0D2MI35"/>
<dbReference type="EMBL" id="KN817544">
    <property type="protein sequence ID" value="KJA23313.1"/>
    <property type="molecule type" value="Genomic_DNA"/>
</dbReference>
<gene>
    <name evidence="1" type="ORF">HYPSUDRAFT_40154</name>
</gene>
<dbReference type="Proteomes" id="UP000054270">
    <property type="component" value="Unassembled WGS sequence"/>
</dbReference>
<dbReference type="STRING" id="945553.A0A0D2MI35"/>
<reference evidence="2" key="1">
    <citation type="submission" date="2014-04" db="EMBL/GenBank/DDBJ databases">
        <title>Evolutionary Origins and Diversification of the Mycorrhizal Mutualists.</title>
        <authorList>
            <consortium name="DOE Joint Genome Institute"/>
            <consortium name="Mycorrhizal Genomics Consortium"/>
            <person name="Kohler A."/>
            <person name="Kuo A."/>
            <person name="Nagy L.G."/>
            <person name="Floudas D."/>
            <person name="Copeland A."/>
            <person name="Barry K.W."/>
            <person name="Cichocki N."/>
            <person name="Veneault-Fourrey C."/>
            <person name="LaButti K."/>
            <person name="Lindquist E.A."/>
            <person name="Lipzen A."/>
            <person name="Lundell T."/>
            <person name="Morin E."/>
            <person name="Murat C."/>
            <person name="Riley R."/>
            <person name="Ohm R."/>
            <person name="Sun H."/>
            <person name="Tunlid A."/>
            <person name="Henrissat B."/>
            <person name="Grigoriev I.V."/>
            <person name="Hibbett D.S."/>
            <person name="Martin F."/>
        </authorList>
    </citation>
    <scope>NUCLEOTIDE SEQUENCE [LARGE SCALE GENOMIC DNA]</scope>
    <source>
        <strain evidence="2">FD-334 SS-4</strain>
    </source>
</reference>
<keyword evidence="2" id="KW-1185">Reference proteome</keyword>
<protein>
    <submittedName>
        <fullName evidence="1">Uncharacterized protein</fullName>
    </submittedName>
</protein>
<accession>A0A0D2MI35</accession>
<name>A0A0D2MI35_HYPSF</name>
<proteinExistence type="predicted"/>
<sequence length="137" mass="14844">MYPYRATSSSCVPCTDASPGAPAAAPHLLHHNPRAARAPGESTARCACRALTRAVPDMQPPARRRQGPLVRRCVLSSSSGLLLTGAVTPLIDVRLEDILDRQHLPPLGLKDFEEWLLFVEMSPENLCVPLRSARTGP</sequence>
<dbReference type="OrthoDB" id="3232309at2759"/>
<evidence type="ECO:0000313" key="1">
    <source>
        <dbReference type="EMBL" id="KJA23313.1"/>
    </source>
</evidence>